<sequence>MYLFPHSLTEKYHCAGGPRQPAAKCPQSAMENSSITCSCTATDMGEPAGRLVWQGADNKTLLVGAYGKSTVNYSLTVRNVDNGRRFTCRLEWTNDQSKWKSDDAVLDVLRKSTKCDHCS</sequence>
<dbReference type="AlphaFoldDB" id="A0ABD0LKQ6"/>
<proteinExistence type="predicted"/>
<dbReference type="EMBL" id="JACVVK020000041">
    <property type="protein sequence ID" value="KAK7499801.1"/>
    <property type="molecule type" value="Genomic_DNA"/>
</dbReference>
<feature type="domain" description="Ig-like" evidence="1">
    <location>
        <begin position="18"/>
        <end position="91"/>
    </location>
</feature>
<evidence type="ECO:0000259" key="1">
    <source>
        <dbReference type="PROSITE" id="PS50835"/>
    </source>
</evidence>
<evidence type="ECO:0000313" key="3">
    <source>
        <dbReference type="Proteomes" id="UP001519460"/>
    </source>
</evidence>
<comment type="caution">
    <text evidence="2">The sequence shown here is derived from an EMBL/GenBank/DDBJ whole genome shotgun (WGS) entry which is preliminary data.</text>
</comment>
<dbReference type="Proteomes" id="UP001519460">
    <property type="component" value="Unassembled WGS sequence"/>
</dbReference>
<name>A0ABD0LKQ6_9CAEN</name>
<evidence type="ECO:0000313" key="2">
    <source>
        <dbReference type="EMBL" id="KAK7499801.1"/>
    </source>
</evidence>
<dbReference type="PROSITE" id="PS50835">
    <property type="entry name" value="IG_LIKE"/>
    <property type="match status" value="1"/>
</dbReference>
<keyword evidence="3" id="KW-1185">Reference proteome</keyword>
<dbReference type="InterPro" id="IPR013783">
    <property type="entry name" value="Ig-like_fold"/>
</dbReference>
<dbReference type="SUPFAM" id="SSF48726">
    <property type="entry name" value="Immunoglobulin"/>
    <property type="match status" value="1"/>
</dbReference>
<dbReference type="InterPro" id="IPR036179">
    <property type="entry name" value="Ig-like_dom_sf"/>
</dbReference>
<dbReference type="InterPro" id="IPR007110">
    <property type="entry name" value="Ig-like_dom"/>
</dbReference>
<accession>A0ABD0LKQ6</accession>
<organism evidence="2 3">
    <name type="scientific">Batillaria attramentaria</name>
    <dbReference type="NCBI Taxonomy" id="370345"/>
    <lineage>
        <taxon>Eukaryota</taxon>
        <taxon>Metazoa</taxon>
        <taxon>Spiralia</taxon>
        <taxon>Lophotrochozoa</taxon>
        <taxon>Mollusca</taxon>
        <taxon>Gastropoda</taxon>
        <taxon>Caenogastropoda</taxon>
        <taxon>Sorbeoconcha</taxon>
        <taxon>Cerithioidea</taxon>
        <taxon>Batillariidae</taxon>
        <taxon>Batillaria</taxon>
    </lineage>
</organism>
<protein>
    <recommendedName>
        <fullName evidence="1">Ig-like domain-containing protein</fullName>
    </recommendedName>
</protein>
<gene>
    <name evidence="2" type="ORF">BaRGS_00008892</name>
</gene>
<dbReference type="Gene3D" id="2.60.40.10">
    <property type="entry name" value="Immunoglobulins"/>
    <property type="match status" value="1"/>
</dbReference>
<reference evidence="2 3" key="1">
    <citation type="journal article" date="2023" name="Sci. Data">
        <title>Genome assembly of the Korean intertidal mud-creeper Batillaria attramentaria.</title>
        <authorList>
            <person name="Patra A.K."/>
            <person name="Ho P.T."/>
            <person name="Jun S."/>
            <person name="Lee S.J."/>
            <person name="Kim Y."/>
            <person name="Won Y.J."/>
        </authorList>
    </citation>
    <scope>NUCLEOTIDE SEQUENCE [LARGE SCALE GENOMIC DNA]</scope>
    <source>
        <strain evidence="2">Wonlab-2016</strain>
    </source>
</reference>